<dbReference type="InterPro" id="IPR000826">
    <property type="entry name" value="Formyl_rcpt-rel"/>
</dbReference>
<dbReference type="Gene3D" id="1.20.1070.10">
    <property type="entry name" value="Rhodopsin 7-helix transmembrane proteins"/>
    <property type="match status" value="1"/>
</dbReference>
<evidence type="ECO:0000256" key="2">
    <source>
        <dbReference type="ARBA" id="ARBA00020581"/>
    </source>
</evidence>
<keyword evidence="15" id="KW-0175">Coiled coil</keyword>
<evidence type="ECO:0000313" key="18">
    <source>
        <dbReference type="EMBL" id="RXN28824.1"/>
    </source>
</evidence>
<dbReference type="PROSITE" id="PS00237">
    <property type="entry name" value="G_PROTEIN_RECEP_F1_1"/>
    <property type="match status" value="1"/>
</dbReference>
<dbReference type="PROSITE" id="PS50262">
    <property type="entry name" value="G_PROTEIN_RECEP_F1_2"/>
    <property type="match status" value="1"/>
</dbReference>
<evidence type="ECO:0000256" key="11">
    <source>
        <dbReference type="ARBA" id="ARBA00023224"/>
    </source>
</evidence>
<comment type="similarity">
    <text evidence="14">Belongs to the G-protein coupled receptor 1 family.</text>
</comment>
<dbReference type="Pfam" id="PF03564">
    <property type="entry name" value="DUF1759"/>
    <property type="match status" value="2"/>
</dbReference>
<evidence type="ECO:0000256" key="16">
    <source>
        <dbReference type="SAM" id="Phobius"/>
    </source>
</evidence>
<evidence type="ECO:0000256" key="9">
    <source>
        <dbReference type="ARBA" id="ARBA00023157"/>
    </source>
</evidence>
<evidence type="ECO:0000256" key="5">
    <source>
        <dbReference type="ARBA" id="ARBA00022692"/>
    </source>
</evidence>
<keyword evidence="6 16" id="KW-1133">Transmembrane helix</keyword>
<keyword evidence="8 16" id="KW-0472">Membrane</keyword>
<evidence type="ECO:0000256" key="4">
    <source>
        <dbReference type="ARBA" id="ARBA00022500"/>
    </source>
</evidence>
<keyword evidence="4" id="KW-0145">Chemotaxis</keyword>
<feature type="transmembrane region" description="Helical" evidence="16">
    <location>
        <begin position="596"/>
        <end position="614"/>
    </location>
</feature>
<dbReference type="GO" id="GO:0006954">
    <property type="term" value="P:inflammatory response"/>
    <property type="evidence" value="ECO:0007669"/>
    <property type="project" value="TreeGrafter"/>
</dbReference>
<keyword evidence="7 14" id="KW-0297">G-protein coupled receptor</keyword>
<dbReference type="GO" id="GO:0004930">
    <property type="term" value="F:G protein-coupled receptor activity"/>
    <property type="evidence" value="ECO:0007669"/>
    <property type="project" value="UniProtKB-KW"/>
</dbReference>
<keyword evidence="11 14" id="KW-0807">Transducer</keyword>
<proteinExistence type="inferred from homology"/>
<accession>A0A498NAN3</accession>
<keyword evidence="19" id="KW-1185">Reference proteome</keyword>
<evidence type="ECO:0000256" key="8">
    <source>
        <dbReference type="ARBA" id="ARBA00023136"/>
    </source>
</evidence>
<feature type="coiled-coil region" evidence="15">
    <location>
        <begin position="121"/>
        <end position="188"/>
    </location>
</feature>
<feature type="coiled-coil region" evidence="15">
    <location>
        <begin position="312"/>
        <end position="429"/>
    </location>
</feature>
<feature type="transmembrane region" description="Helical" evidence="16">
    <location>
        <begin position="634"/>
        <end position="655"/>
    </location>
</feature>
<dbReference type="PANTHER" id="PTHR24225:SF29">
    <property type="entry name" value="C5A ANAPHYLATOXIN CHEMOTACTIC RECEPTOR 1"/>
    <property type="match status" value="1"/>
</dbReference>
<dbReference type="InterPro" id="IPR000276">
    <property type="entry name" value="GPCR_Rhodpsn"/>
</dbReference>
<dbReference type="EMBL" id="QBIY01011827">
    <property type="protein sequence ID" value="RXN28824.1"/>
    <property type="molecule type" value="Genomic_DNA"/>
</dbReference>
<dbReference type="Proteomes" id="UP000290572">
    <property type="component" value="Unassembled WGS sequence"/>
</dbReference>
<evidence type="ECO:0000256" key="15">
    <source>
        <dbReference type="SAM" id="Coils"/>
    </source>
</evidence>
<dbReference type="GO" id="GO:0006935">
    <property type="term" value="P:chemotaxis"/>
    <property type="evidence" value="ECO:0007669"/>
    <property type="project" value="UniProtKB-KW"/>
</dbReference>
<dbReference type="PANTHER" id="PTHR24225">
    <property type="entry name" value="CHEMOTACTIC RECEPTOR"/>
    <property type="match status" value="1"/>
</dbReference>
<dbReference type="GO" id="GO:0004878">
    <property type="term" value="F:complement component C5a receptor activity"/>
    <property type="evidence" value="ECO:0007669"/>
    <property type="project" value="TreeGrafter"/>
</dbReference>
<evidence type="ECO:0000256" key="12">
    <source>
        <dbReference type="ARBA" id="ARBA00025736"/>
    </source>
</evidence>
<evidence type="ECO:0000256" key="3">
    <source>
        <dbReference type="ARBA" id="ARBA00022475"/>
    </source>
</evidence>
<keyword evidence="3" id="KW-1003">Cell membrane</keyword>
<keyword evidence="10 14" id="KW-0675">Receptor</keyword>
<comment type="similarity">
    <text evidence="12">Belongs to the chemokine-like receptor (CMKLR) family.</text>
</comment>
<dbReference type="GO" id="GO:0005886">
    <property type="term" value="C:plasma membrane"/>
    <property type="evidence" value="ECO:0007669"/>
    <property type="project" value="UniProtKB-SubCell"/>
</dbReference>
<dbReference type="SUPFAM" id="SSF81321">
    <property type="entry name" value="Family A G protein-coupled receptor-like"/>
    <property type="match status" value="1"/>
</dbReference>
<evidence type="ECO:0000256" key="6">
    <source>
        <dbReference type="ARBA" id="ARBA00022989"/>
    </source>
</evidence>
<evidence type="ECO:0000256" key="1">
    <source>
        <dbReference type="ARBA" id="ARBA00004651"/>
    </source>
</evidence>
<keyword evidence="9" id="KW-1015">Disulfide bond</keyword>
<dbReference type="Pfam" id="PF00001">
    <property type="entry name" value="7tm_1"/>
    <property type="match status" value="1"/>
</dbReference>
<dbReference type="GO" id="GO:0007204">
    <property type="term" value="P:positive regulation of cytosolic calcium ion concentration"/>
    <property type="evidence" value="ECO:0007669"/>
    <property type="project" value="TreeGrafter"/>
</dbReference>
<sequence length="683" mass="79309">MPEDHKQNLKRQRGGAKAAVTRLMTQITTAMNCNQPKEVEMKLAALDEAVVRFSEVHDMYHKTLEDDDDLDASKGYLTSVLRDVQDFQHTALSWLDEFKPSVEDLNVDVPNFQEEISMLSVNQLTTQLQDLNELRQREKEEFSRLISQQEERLRAEFKLQLQHAQCEMDEMKDLLKLKDAEVEESRRKVELELMSKDTSTPVSDSMHLPPVDIIKFDGEPLKYWQFMRLFSSVIDKETVPDQEKLTRLHQYTVGQARDAISHCLYNPNSSQGYAEAMAILKRRFGNPYAISQAWVDKEEFSRLISQQEEHLRAEFKLQLQHAQCEMDEMKDLLKLKDAEVEESRRKVELELMSKDTSTPVSVNQLTTQLQDLNELRQREKEEFSRLISQQEEHLRAEFKLQLQHAQCEMDEMKDLLKLKDAEVEESRRKVELELMSKDTSTPVSDSMHLPPVDIIKFDGEPLKYWQFMRLFSSVIDKETVPDQEKLTRLHQYTVGQARDAISHCLYNPNSSQGYAEAMAILKRRFGNPYAISQAWVDKNKHFSSITAMEDYDDILEYPMKVISLVFYYLTLILCVPENTFVLYVAGFKMKRTINTVGFLSLAIVDLLCCLSTLFYATRSVEDKRWPYGSIMCKILPFIMLITMFASVFTLSLISLDRFTQVITPVWAQKHCSLLIARLSCVAA</sequence>
<dbReference type="InterPro" id="IPR017452">
    <property type="entry name" value="GPCR_Rhodpsn_7TM"/>
</dbReference>
<evidence type="ECO:0000256" key="10">
    <source>
        <dbReference type="ARBA" id="ARBA00023170"/>
    </source>
</evidence>
<feature type="domain" description="G-protein coupled receptors family 1 profile" evidence="17">
    <location>
        <begin position="577"/>
        <end position="683"/>
    </location>
</feature>
<feature type="transmembrane region" description="Helical" evidence="16">
    <location>
        <begin position="565"/>
        <end position="584"/>
    </location>
</feature>
<keyword evidence="5 14" id="KW-0812">Transmembrane</keyword>
<organism evidence="18 19">
    <name type="scientific">Labeo rohita</name>
    <name type="common">Indian major carp</name>
    <name type="synonym">Cyprinus rohita</name>
    <dbReference type="NCBI Taxonomy" id="84645"/>
    <lineage>
        <taxon>Eukaryota</taxon>
        <taxon>Metazoa</taxon>
        <taxon>Chordata</taxon>
        <taxon>Craniata</taxon>
        <taxon>Vertebrata</taxon>
        <taxon>Euteleostomi</taxon>
        <taxon>Actinopterygii</taxon>
        <taxon>Neopterygii</taxon>
        <taxon>Teleostei</taxon>
        <taxon>Ostariophysi</taxon>
        <taxon>Cypriniformes</taxon>
        <taxon>Cyprinidae</taxon>
        <taxon>Labeoninae</taxon>
        <taxon>Labeonini</taxon>
        <taxon>Labeo</taxon>
    </lineage>
</organism>
<dbReference type="PRINTS" id="PR00526">
    <property type="entry name" value="FMETLEUPHER"/>
</dbReference>
<dbReference type="STRING" id="84645.A0A498NAN3"/>
<dbReference type="InterPro" id="IPR036191">
    <property type="entry name" value="RRF_sf"/>
</dbReference>
<dbReference type="AlphaFoldDB" id="A0A498NAN3"/>
<reference evidence="18 19" key="1">
    <citation type="submission" date="2018-03" db="EMBL/GenBank/DDBJ databases">
        <title>Draft genome sequence of Rohu Carp (Labeo rohita).</title>
        <authorList>
            <person name="Das P."/>
            <person name="Kushwaha B."/>
            <person name="Joshi C.G."/>
            <person name="Kumar D."/>
            <person name="Nagpure N.S."/>
            <person name="Sahoo L."/>
            <person name="Das S.P."/>
            <person name="Bit A."/>
            <person name="Patnaik S."/>
            <person name="Meher P.K."/>
            <person name="Jayasankar P."/>
            <person name="Koringa P.G."/>
            <person name="Patel N.V."/>
            <person name="Hinsu A.T."/>
            <person name="Kumar R."/>
            <person name="Pandey M."/>
            <person name="Agarwal S."/>
            <person name="Srivastava S."/>
            <person name="Singh M."/>
            <person name="Iquebal M.A."/>
            <person name="Jaiswal S."/>
            <person name="Angadi U.B."/>
            <person name="Kumar N."/>
            <person name="Raza M."/>
            <person name="Shah T.M."/>
            <person name="Rai A."/>
            <person name="Jena J.K."/>
        </authorList>
    </citation>
    <scope>NUCLEOTIDE SEQUENCE [LARGE SCALE GENOMIC DNA]</scope>
    <source>
        <strain evidence="18">DASCIFA01</strain>
        <tissue evidence="18">Testis</tissue>
    </source>
</reference>
<dbReference type="Gene3D" id="1.10.132.20">
    <property type="entry name" value="Ribosome-recycling factor"/>
    <property type="match status" value="1"/>
</dbReference>
<name>A0A498NAN3_LABRO</name>
<dbReference type="GO" id="GO:0007200">
    <property type="term" value="P:phospholipase C-activating G protein-coupled receptor signaling pathway"/>
    <property type="evidence" value="ECO:0007669"/>
    <property type="project" value="TreeGrafter"/>
</dbReference>
<protein>
    <recommendedName>
        <fullName evidence="2">Ribosome-recycling factor, mitochondrial</fullName>
    </recommendedName>
    <alternativeName>
        <fullName evidence="13">Ribosome-releasing factor, mitochondrial</fullName>
    </alternativeName>
</protein>
<dbReference type="PRINTS" id="PR00237">
    <property type="entry name" value="GPCRRHODOPSN"/>
</dbReference>
<evidence type="ECO:0000313" key="19">
    <source>
        <dbReference type="Proteomes" id="UP000290572"/>
    </source>
</evidence>
<comment type="caution">
    <text evidence="18">The sequence shown here is derived from an EMBL/GenBank/DDBJ whole genome shotgun (WGS) entry which is preliminary data.</text>
</comment>
<evidence type="ECO:0000256" key="13">
    <source>
        <dbReference type="ARBA" id="ARBA00033107"/>
    </source>
</evidence>
<evidence type="ECO:0000259" key="17">
    <source>
        <dbReference type="PROSITE" id="PS50262"/>
    </source>
</evidence>
<evidence type="ECO:0000256" key="7">
    <source>
        <dbReference type="ARBA" id="ARBA00023040"/>
    </source>
</evidence>
<comment type="subcellular location">
    <subcellularLocation>
        <location evidence="1">Cell membrane</location>
        <topology evidence="1">Multi-pass membrane protein</topology>
    </subcellularLocation>
</comment>
<evidence type="ECO:0000256" key="14">
    <source>
        <dbReference type="RuleBase" id="RU000688"/>
    </source>
</evidence>
<gene>
    <name evidence="18" type="ORF">ROHU_019002</name>
</gene>
<dbReference type="InterPro" id="IPR005312">
    <property type="entry name" value="DUF1759"/>
</dbReference>